<keyword evidence="2" id="KW-1185">Reference proteome</keyword>
<dbReference type="Proteomes" id="UP001153148">
    <property type="component" value="Unassembled WGS sequence"/>
</dbReference>
<proteinExistence type="predicted"/>
<dbReference type="EMBL" id="CAJPIN010057191">
    <property type="protein sequence ID" value="CAG2066659.1"/>
    <property type="molecule type" value="Genomic_DNA"/>
</dbReference>
<accession>A0ABN7PKF1</accession>
<gene>
    <name evidence="1" type="ORF">TPAB3V08_LOCUS13602</name>
</gene>
<organism evidence="1 2">
    <name type="scientific">Timema podura</name>
    <name type="common">Walking stick</name>
    <dbReference type="NCBI Taxonomy" id="61482"/>
    <lineage>
        <taxon>Eukaryota</taxon>
        <taxon>Metazoa</taxon>
        <taxon>Ecdysozoa</taxon>
        <taxon>Arthropoda</taxon>
        <taxon>Hexapoda</taxon>
        <taxon>Insecta</taxon>
        <taxon>Pterygota</taxon>
        <taxon>Neoptera</taxon>
        <taxon>Polyneoptera</taxon>
        <taxon>Phasmatodea</taxon>
        <taxon>Timematodea</taxon>
        <taxon>Timematoidea</taxon>
        <taxon>Timematidae</taxon>
        <taxon>Timema</taxon>
    </lineage>
</organism>
<protein>
    <submittedName>
        <fullName evidence="1">Uncharacterized protein</fullName>
    </submittedName>
</protein>
<evidence type="ECO:0000313" key="2">
    <source>
        <dbReference type="Proteomes" id="UP001153148"/>
    </source>
</evidence>
<comment type="caution">
    <text evidence="1">The sequence shown here is derived from an EMBL/GenBank/DDBJ whole genome shotgun (WGS) entry which is preliminary data.</text>
</comment>
<reference evidence="1" key="1">
    <citation type="submission" date="2021-03" db="EMBL/GenBank/DDBJ databases">
        <authorList>
            <person name="Tran Van P."/>
        </authorList>
    </citation>
    <scope>NUCLEOTIDE SEQUENCE</scope>
</reference>
<evidence type="ECO:0000313" key="1">
    <source>
        <dbReference type="EMBL" id="CAG2066659.1"/>
    </source>
</evidence>
<sequence>MKIYALATVADTNETWGEEDDFQIIKPKLDIK</sequence>
<feature type="non-terminal residue" evidence="1">
    <location>
        <position position="32"/>
    </location>
</feature>
<name>A0ABN7PKF1_TIMPD</name>